<gene>
    <name evidence="1" type="ORF">LACBIDRAFT_329804</name>
</gene>
<proteinExistence type="predicted"/>
<dbReference type="Proteomes" id="UP000001194">
    <property type="component" value="Unassembled WGS sequence"/>
</dbReference>
<sequence>MHPNTDTTLTKHPIWVQTLSTVTKYRNQVLDEIYGRHIGLKDIIEAPNAKSTPCVRYAQGGLSGTYDDQVFSGLVEAVVRKHDREERGVGMQNFRYAPASGKRLIELWATFATLQSCKVAKVAKVRQLCKYYSAQHDFPSTLGMS</sequence>
<dbReference type="HOGENOM" id="CLU_1787169_0_0_1"/>
<dbReference type="OrthoDB" id="73076at2759"/>
<protein>
    <submittedName>
        <fullName evidence="1">Predicted protein</fullName>
    </submittedName>
</protein>
<dbReference type="InParanoid" id="B0DJA2"/>
<dbReference type="KEGG" id="lbc:LACBIDRAFT_329804"/>
<evidence type="ECO:0000313" key="1">
    <source>
        <dbReference type="EMBL" id="EDR05487.1"/>
    </source>
</evidence>
<reference evidence="1 2" key="1">
    <citation type="journal article" date="2008" name="Nature">
        <title>The genome of Laccaria bicolor provides insights into mycorrhizal symbiosis.</title>
        <authorList>
            <person name="Martin F."/>
            <person name="Aerts A."/>
            <person name="Ahren D."/>
            <person name="Brun A."/>
            <person name="Danchin E.G.J."/>
            <person name="Duchaussoy F."/>
            <person name="Gibon J."/>
            <person name="Kohler A."/>
            <person name="Lindquist E."/>
            <person name="Pereda V."/>
            <person name="Salamov A."/>
            <person name="Shapiro H.J."/>
            <person name="Wuyts J."/>
            <person name="Blaudez D."/>
            <person name="Buee M."/>
            <person name="Brokstein P."/>
            <person name="Canbaeck B."/>
            <person name="Cohen D."/>
            <person name="Courty P.E."/>
            <person name="Coutinho P.M."/>
            <person name="Delaruelle C."/>
            <person name="Detter J.C."/>
            <person name="Deveau A."/>
            <person name="DiFazio S."/>
            <person name="Duplessis S."/>
            <person name="Fraissinet-Tachet L."/>
            <person name="Lucic E."/>
            <person name="Frey-Klett P."/>
            <person name="Fourrey C."/>
            <person name="Feussner I."/>
            <person name="Gay G."/>
            <person name="Grimwood J."/>
            <person name="Hoegger P.J."/>
            <person name="Jain P."/>
            <person name="Kilaru S."/>
            <person name="Labbe J."/>
            <person name="Lin Y.C."/>
            <person name="Legue V."/>
            <person name="Le Tacon F."/>
            <person name="Marmeisse R."/>
            <person name="Melayah D."/>
            <person name="Montanini B."/>
            <person name="Muratet M."/>
            <person name="Nehls U."/>
            <person name="Niculita-Hirzel H."/>
            <person name="Oudot-Le Secq M.P."/>
            <person name="Peter M."/>
            <person name="Quesneville H."/>
            <person name="Rajashekar B."/>
            <person name="Reich M."/>
            <person name="Rouhier N."/>
            <person name="Schmutz J."/>
            <person name="Yin T."/>
            <person name="Chalot M."/>
            <person name="Henrissat B."/>
            <person name="Kuees U."/>
            <person name="Lucas S."/>
            <person name="Van de Peer Y."/>
            <person name="Podila G.K."/>
            <person name="Polle A."/>
            <person name="Pukkila P.J."/>
            <person name="Richardson P.M."/>
            <person name="Rouze P."/>
            <person name="Sanders I.R."/>
            <person name="Stajich J.E."/>
            <person name="Tunlid A."/>
            <person name="Tuskan G."/>
            <person name="Grigoriev I.V."/>
        </authorList>
    </citation>
    <scope>NUCLEOTIDE SEQUENCE [LARGE SCALE GENOMIC DNA]</scope>
    <source>
        <strain evidence="2">S238N-H82 / ATCC MYA-4686</strain>
    </source>
</reference>
<organism evidence="2">
    <name type="scientific">Laccaria bicolor (strain S238N-H82 / ATCC MYA-4686)</name>
    <name type="common">Bicoloured deceiver</name>
    <name type="synonym">Laccaria laccata var. bicolor</name>
    <dbReference type="NCBI Taxonomy" id="486041"/>
    <lineage>
        <taxon>Eukaryota</taxon>
        <taxon>Fungi</taxon>
        <taxon>Dikarya</taxon>
        <taxon>Basidiomycota</taxon>
        <taxon>Agaricomycotina</taxon>
        <taxon>Agaricomycetes</taxon>
        <taxon>Agaricomycetidae</taxon>
        <taxon>Agaricales</taxon>
        <taxon>Agaricineae</taxon>
        <taxon>Hydnangiaceae</taxon>
        <taxon>Laccaria</taxon>
    </lineage>
</organism>
<evidence type="ECO:0000313" key="2">
    <source>
        <dbReference type="Proteomes" id="UP000001194"/>
    </source>
</evidence>
<keyword evidence="2" id="KW-1185">Reference proteome</keyword>
<name>B0DJA2_LACBS</name>
<dbReference type="RefSeq" id="XP_001884045.1">
    <property type="nucleotide sequence ID" value="XM_001884010.1"/>
</dbReference>
<accession>B0DJA2</accession>
<dbReference type="EMBL" id="DS547113">
    <property type="protein sequence ID" value="EDR05487.1"/>
    <property type="molecule type" value="Genomic_DNA"/>
</dbReference>
<dbReference type="AlphaFoldDB" id="B0DJA2"/>
<dbReference type="GeneID" id="6079687"/>